<dbReference type="EMBL" id="JAHWGI010001209">
    <property type="protein sequence ID" value="KAK3925035.1"/>
    <property type="molecule type" value="Genomic_DNA"/>
</dbReference>
<dbReference type="Pfam" id="PF17921">
    <property type="entry name" value="Integrase_H2C2"/>
    <property type="match status" value="1"/>
</dbReference>
<dbReference type="InterPro" id="IPR036397">
    <property type="entry name" value="RNaseH_sf"/>
</dbReference>
<dbReference type="GO" id="GO:0003964">
    <property type="term" value="F:RNA-directed DNA polymerase activity"/>
    <property type="evidence" value="ECO:0007669"/>
    <property type="project" value="UniProtKB-EC"/>
</dbReference>
<feature type="region of interest" description="Disordered" evidence="8">
    <location>
        <begin position="1502"/>
        <end position="1541"/>
    </location>
</feature>
<evidence type="ECO:0000256" key="7">
    <source>
        <dbReference type="ARBA" id="ARBA00022918"/>
    </source>
</evidence>
<dbReference type="PROSITE" id="PS50994">
    <property type="entry name" value="INTEGRASE"/>
    <property type="match status" value="1"/>
</dbReference>
<evidence type="ECO:0000256" key="6">
    <source>
        <dbReference type="ARBA" id="ARBA00022801"/>
    </source>
</evidence>
<keyword evidence="2" id="KW-0808">Transferase</keyword>
<dbReference type="Pfam" id="PF02338">
    <property type="entry name" value="OTU"/>
    <property type="match status" value="1"/>
</dbReference>
<dbReference type="GO" id="GO:0004519">
    <property type="term" value="F:endonuclease activity"/>
    <property type="evidence" value="ECO:0007669"/>
    <property type="project" value="UniProtKB-KW"/>
</dbReference>
<dbReference type="SUPFAM" id="SSF50630">
    <property type="entry name" value="Acid proteases"/>
    <property type="match status" value="1"/>
</dbReference>
<dbReference type="Gene3D" id="1.10.340.70">
    <property type="match status" value="1"/>
</dbReference>
<dbReference type="InterPro" id="IPR038765">
    <property type="entry name" value="Papain-like_cys_pep_sf"/>
</dbReference>
<feature type="region of interest" description="Disordered" evidence="8">
    <location>
        <begin position="265"/>
        <end position="290"/>
    </location>
</feature>
<dbReference type="GO" id="GO:0003676">
    <property type="term" value="F:nucleic acid binding"/>
    <property type="evidence" value="ECO:0007669"/>
    <property type="project" value="InterPro"/>
</dbReference>
<proteinExistence type="predicted"/>
<dbReference type="Gene3D" id="1.10.357.40">
    <property type="entry name" value="YbiA-like"/>
    <property type="match status" value="1"/>
</dbReference>
<feature type="domain" description="OTU" evidence="9">
    <location>
        <begin position="370"/>
        <end position="497"/>
    </location>
</feature>
<keyword evidence="6" id="KW-0378">Hydrolase</keyword>
<dbReference type="CDD" id="cd00303">
    <property type="entry name" value="retropepsin_like"/>
    <property type="match status" value="1"/>
</dbReference>
<evidence type="ECO:0000313" key="12">
    <source>
        <dbReference type="EMBL" id="KAK3925035.1"/>
    </source>
</evidence>
<dbReference type="CDD" id="cd01647">
    <property type="entry name" value="RT_LTR"/>
    <property type="match status" value="1"/>
</dbReference>
<dbReference type="PROSITE" id="PS50802">
    <property type="entry name" value="OTU"/>
    <property type="match status" value="1"/>
</dbReference>
<reference evidence="12" key="1">
    <citation type="submission" date="2021-07" db="EMBL/GenBank/DDBJ databases">
        <authorList>
            <person name="Catto M.A."/>
            <person name="Jacobson A."/>
            <person name="Kennedy G."/>
            <person name="Labadie P."/>
            <person name="Hunt B.G."/>
            <person name="Srinivasan R."/>
        </authorList>
    </citation>
    <scope>NUCLEOTIDE SEQUENCE</scope>
    <source>
        <strain evidence="12">PL_HMW_Pooled</strain>
        <tissue evidence="12">Head</tissue>
    </source>
</reference>
<dbReference type="GO" id="GO:0015074">
    <property type="term" value="P:DNA integration"/>
    <property type="evidence" value="ECO:0007669"/>
    <property type="project" value="InterPro"/>
</dbReference>
<dbReference type="InterPro" id="IPR003323">
    <property type="entry name" value="OTU_dom"/>
</dbReference>
<dbReference type="SUPFAM" id="SSF56672">
    <property type="entry name" value="DNA/RNA polymerases"/>
    <property type="match status" value="1"/>
</dbReference>
<dbReference type="CDD" id="cd22744">
    <property type="entry name" value="OTU"/>
    <property type="match status" value="1"/>
</dbReference>
<dbReference type="InterPro" id="IPR001584">
    <property type="entry name" value="Integrase_cat-core"/>
</dbReference>
<comment type="caution">
    <text evidence="12">The sequence shown here is derived from an EMBL/GenBank/DDBJ whole genome shotgun (WGS) entry which is preliminary data.</text>
</comment>
<keyword evidence="13" id="KW-1185">Reference proteome</keyword>
<evidence type="ECO:0000256" key="3">
    <source>
        <dbReference type="ARBA" id="ARBA00022695"/>
    </source>
</evidence>
<dbReference type="InterPro" id="IPR012816">
    <property type="entry name" value="NADAR"/>
</dbReference>
<dbReference type="InterPro" id="IPR012337">
    <property type="entry name" value="RNaseH-like_sf"/>
</dbReference>
<evidence type="ECO:0000256" key="1">
    <source>
        <dbReference type="ARBA" id="ARBA00012493"/>
    </source>
</evidence>
<dbReference type="Gene3D" id="3.90.70.80">
    <property type="match status" value="1"/>
</dbReference>
<feature type="compositionally biased region" description="Basic and acidic residues" evidence="8">
    <location>
        <begin position="658"/>
        <end position="671"/>
    </location>
</feature>
<evidence type="ECO:0000313" key="13">
    <source>
        <dbReference type="Proteomes" id="UP001219518"/>
    </source>
</evidence>
<dbReference type="InterPro" id="IPR021109">
    <property type="entry name" value="Peptidase_aspartic_dom_sf"/>
</dbReference>
<dbReference type="Gene3D" id="3.30.70.270">
    <property type="match status" value="2"/>
</dbReference>
<dbReference type="SUPFAM" id="SSF54001">
    <property type="entry name" value="Cysteine proteinases"/>
    <property type="match status" value="1"/>
</dbReference>
<dbReference type="SUPFAM" id="SSF143990">
    <property type="entry name" value="YbiA-like"/>
    <property type="match status" value="1"/>
</dbReference>
<name>A0AAE1HQR7_9NEOP</name>
<dbReference type="InterPro" id="IPR043128">
    <property type="entry name" value="Rev_trsase/Diguanyl_cyclase"/>
</dbReference>
<dbReference type="SUPFAM" id="SSF53098">
    <property type="entry name" value="Ribonuclease H-like"/>
    <property type="match status" value="1"/>
</dbReference>
<feature type="domain" description="Reverse transcriptase" evidence="10">
    <location>
        <begin position="1052"/>
        <end position="1233"/>
    </location>
</feature>
<accession>A0AAE1HQR7</accession>
<dbReference type="Pfam" id="PF00078">
    <property type="entry name" value="RVT_1"/>
    <property type="match status" value="1"/>
</dbReference>
<dbReference type="InterPro" id="IPR037238">
    <property type="entry name" value="YbiA-like_sf"/>
</dbReference>
<keyword evidence="3" id="KW-0548">Nucleotidyltransferase</keyword>
<evidence type="ECO:0000256" key="4">
    <source>
        <dbReference type="ARBA" id="ARBA00022722"/>
    </source>
</evidence>
<dbReference type="InterPro" id="IPR043502">
    <property type="entry name" value="DNA/RNA_pol_sf"/>
</dbReference>
<feature type="compositionally biased region" description="Pro residues" evidence="8">
    <location>
        <begin position="1507"/>
        <end position="1541"/>
    </location>
</feature>
<feature type="domain" description="Integrase catalytic" evidence="11">
    <location>
        <begin position="1821"/>
        <end position="1987"/>
    </location>
</feature>
<dbReference type="InterPro" id="IPR041373">
    <property type="entry name" value="RT_RNaseH"/>
</dbReference>
<dbReference type="Gene3D" id="3.30.420.10">
    <property type="entry name" value="Ribonuclease H-like superfamily/Ribonuclease H"/>
    <property type="match status" value="1"/>
</dbReference>
<dbReference type="PROSITE" id="PS50878">
    <property type="entry name" value="RT_POL"/>
    <property type="match status" value="1"/>
</dbReference>
<protein>
    <recommendedName>
        <fullName evidence="1">RNA-directed DNA polymerase</fullName>
        <ecNumber evidence="1">2.7.7.49</ecNumber>
    </recommendedName>
</protein>
<reference evidence="12" key="2">
    <citation type="journal article" date="2023" name="BMC Genomics">
        <title>Pest status, molecular evolution, and epigenetic factors derived from the genome assembly of Frankliniella fusca, a thysanopteran phytovirus vector.</title>
        <authorList>
            <person name="Catto M.A."/>
            <person name="Labadie P.E."/>
            <person name="Jacobson A.L."/>
            <person name="Kennedy G.G."/>
            <person name="Srinivasan R."/>
            <person name="Hunt B.G."/>
        </authorList>
    </citation>
    <scope>NUCLEOTIDE SEQUENCE</scope>
    <source>
        <strain evidence="12">PL_HMW_Pooled</strain>
    </source>
</reference>
<dbReference type="PANTHER" id="PTHR37984:SF5">
    <property type="entry name" value="PROTEIN NYNRIN-LIKE"/>
    <property type="match status" value="1"/>
</dbReference>
<dbReference type="Gene3D" id="3.10.10.10">
    <property type="entry name" value="HIV Type 1 Reverse Transcriptase, subunit A, domain 1"/>
    <property type="match status" value="1"/>
</dbReference>
<dbReference type="PANTHER" id="PTHR37984">
    <property type="entry name" value="PROTEIN CBG26694"/>
    <property type="match status" value="1"/>
</dbReference>
<keyword evidence="4" id="KW-0540">Nuclease</keyword>
<keyword evidence="7" id="KW-0695">RNA-directed DNA polymerase</keyword>
<organism evidence="12 13">
    <name type="scientific">Frankliniella fusca</name>
    <dbReference type="NCBI Taxonomy" id="407009"/>
    <lineage>
        <taxon>Eukaryota</taxon>
        <taxon>Metazoa</taxon>
        <taxon>Ecdysozoa</taxon>
        <taxon>Arthropoda</taxon>
        <taxon>Hexapoda</taxon>
        <taxon>Insecta</taxon>
        <taxon>Pterygota</taxon>
        <taxon>Neoptera</taxon>
        <taxon>Paraneoptera</taxon>
        <taxon>Thysanoptera</taxon>
        <taxon>Terebrantia</taxon>
        <taxon>Thripoidea</taxon>
        <taxon>Thripidae</taxon>
        <taxon>Frankliniella</taxon>
    </lineage>
</organism>
<evidence type="ECO:0000256" key="2">
    <source>
        <dbReference type="ARBA" id="ARBA00022679"/>
    </source>
</evidence>
<dbReference type="CDD" id="cd15457">
    <property type="entry name" value="NADAR"/>
    <property type="match status" value="1"/>
</dbReference>
<gene>
    <name evidence="12" type="ORF">KUF71_013308</name>
</gene>
<evidence type="ECO:0000256" key="5">
    <source>
        <dbReference type="ARBA" id="ARBA00022759"/>
    </source>
</evidence>
<dbReference type="CDD" id="cd09274">
    <property type="entry name" value="RNase_HI_RT_Ty3"/>
    <property type="match status" value="1"/>
</dbReference>
<dbReference type="Proteomes" id="UP001219518">
    <property type="component" value="Unassembled WGS sequence"/>
</dbReference>
<feature type="compositionally biased region" description="Pro residues" evidence="8">
    <location>
        <begin position="530"/>
        <end position="543"/>
    </location>
</feature>
<feature type="region of interest" description="Disordered" evidence="8">
    <location>
        <begin position="530"/>
        <end position="679"/>
    </location>
</feature>
<dbReference type="Pfam" id="PF17917">
    <property type="entry name" value="RT_RNaseH"/>
    <property type="match status" value="1"/>
</dbReference>
<dbReference type="Gene3D" id="2.40.70.10">
    <property type="entry name" value="Acid Proteases"/>
    <property type="match status" value="1"/>
</dbReference>
<dbReference type="EC" id="2.7.7.49" evidence="1"/>
<feature type="compositionally biased region" description="Low complexity" evidence="8">
    <location>
        <begin position="567"/>
        <end position="608"/>
    </location>
</feature>
<evidence type="ECO:0000259" key="10">
    <source>
        <dbReference type="PROSITE" id="PS50878"/>
    </source>
</evidence>
<keyword evidence="5" id="KW-0255">Endonuclease</keyword>
<dbReference type="InterPro" id="IPR050951">
    <property type="entry name" value="Retrovirus_Pol_polyprotein"/>
</dbReference>
<evidence type="ECO:0000259" key="11">
    <source>
        <dbReference type="PROSITE" id="PS50994"/>
    </source>
</evidence>
<dbReference type="InterPro" id="IPR000477">
    <property type="entry name" value="RT_dom"/>
</dbReference>
<sequence length="2132" mass="236114">MPPPTLPHSLQPHLPPFEETDVAGWLTNAQRIYSKFGIQDNDLPLYLGSALPVSARPVHEANQGKPWPAYRDALTDAFKCNISYESVRQRLLALRRGADESLRAYAYRMQHAARIAPNISEADICRIFLQALPREDAQLIVSHRFSSLRDLVDTLEAAQIQRDLLGGLAEAHHVAPAAAEGSAARAPAGDSLAVLERFLERRKADQDAAAAETARMKKIENLLAAVSSTPAPQTAGAPAPSGAAQADGGLAAQLEKLVVAAVEEKSKHFSQQVNRGGGRGNGRRRGGNNFYYPPSNAWSQQPQQGSSFGYFPQPGPQWAPAPPAQAYRPPGPAPMGSVLPVNHPPRECSAVKLLPLNSRDSVPEPNWASLRLIPTPADGNCFYSALSYALYQSFNASACLRQLVQTYIMHNWVEFSPYILDQSPVEFYQFHIRPGVFAGMVHVEAAARMLRVPIFVRTPDMTHRFGPAHSALSGCDAVSLDFCPPYDNGHYQCLVSEKGRPGWPLLCLLRAEGFARPLALGDAVPDLPFPPLFPPPSPSPPRAGPAGAAAGRRPEALLPTPPGGPQASSPLLSARPAPARPSAGPGAARRGVAASGPAGRPTAPRGPADSGRVRPGVWYTVTRGGRRLESAPPAEAAAGCLPTGAPPAASPPLSPPLSHEESGARVDEVRDSPAPPPPVPLVVSIGSGYEEGPSHKLFPVEVSLDGLKLRGYLDTCASRTIVNERFCTNFQQLRPANVTIKVANKSEMQCRGVYNPILDFGKNFVVSHPVLVCDLSVDFILGDDFLSKFSANIDYGANSVTLHKGSQSVRLNRLPVVDAALPCNGVFLTETARLATIDINTVHSSNLKVYSKSPVILKANNLTMVPAYSSLRNVLPAVLTPKRLYDTDFLFSVECYISDKFLVPVFNFSADDFALPPNVPIGTLAFQDRNIPRSLVSSSLSLPEVHSALATGLVDLAADQCDQLDACAADVSSRPALPSLADSDLSEDEKLIAQEMLEKYSDVFGYELKSGSFVPNIFANLELKEPGNFFRKNWPWSLEQQKLAKTQVTKLLEQDVIQESYTNNCLPVFIILKRGSTIENPVGRLLLDCRVLNKKLHEYKFRQTTIDECLQYCADKSLLSVCDIVSYFYTIKLTDQSTDLLGFQVGNKRYKFLRLPFGLKTSPQIAQATMAHVLQGLDLVHYVDDIITGGLDFQNALSLFESTLQRFRSNNLIIRPDKTELFRKEIHILGMLVTAGKCVRPDPARFRPLLKLENPQNAKQLKCAIAFLGYHRRFIPNFSVRIRHLMQMSNEKVPFRFTEEDKLLIRSLYTHLLKSATLALFNPAFKTKLHTDGSKLGIGAFLTQCKNKYYLPIAYFSASVPESQKTRGAFYYESLALYESVKYFEKELMLLEKFIVVTDSTSLPKLTAQKSPKAPFDRFIAYLSQFNIEFEHVPSNRNNIPDALSRIPEPLLGQSVVLPDDLTTFFAISTSTVPLSPSATVFTPSNNAVLCPVMTRAMRTANNYSVPPTPSPPPPPPAVSLPPPSVSPSLPPPSVSPPPPPAPVLPAPQAVRAPIFEPVLYDPSELPIEKFTGQFSFLSRFFPCSISSEGILYPSLHHALQDHKNNNPDWDFEKFSILKHCIRDKFAFSSPLSEKLLATGNRFLNDKNENFSSFFGTPYAKSGYPTINILGYYLMERRSLLQLLTRDVTPLPPLPEVSSDIPSLKQLIRFQKEDPKLASIIQAISARQPSSESHLHNIPKFKLKNGLLVTNTSPPRTVVPAKLVPTVLQNFHDLTVHSGISLLQLSIAKFYFWFNMYSDIEQYVKSCTKCAQFKPSTQKLGLLHPRIARDVFTDVMVDFCHVFTNKRSFSHCLIICDLYSNHCSLFPCKSTGSDELIRHLYTFFSRFGVPQTLYSDVCSAVKSEEFQKFADQCRFKLQLAASGAHWSVGAVESNVKRFSSALKFLINNKLQRMKQWYSFVPFVEFHMNNSPQVATKLSPNEIIFGKRFNTPFMLLSVLQPNVALSRRLQVLYELRQYAEEAKSTSKAKFKGKYDVNRKTPHLSNNEKVFVLFERKASKSSPIKLQHRYRAGTIIKKLSDVLYLVRIKNKLRSWNRLCHVAHIKQFLPRPTHLSPPKEEILLSLLSMPGYEDV</sequence>
<evidence type="ECO:0000259" key="9">
    <source>
        <dbReference type="PROSITE" id="PS50802"/>
    </source>
</evidence>
<dbReference type="InterPro" id="IPR041588">
    <property type="entry name" value="Integrase_H2C2"/>
</dbReference>
<feature type="compositionally biased region" description="Pro residues" evidence="8">
    <location>
        <begin position="644"/>
        <end position="655"/>
    </location>
</feature>
<evidence type="ECO:0000256" key="8">
    <source>
        <dbReference type="SAM" id="MobiDB-lite"/>
    </source>
</evidence>
<dbReference type="GO" id="GO:0042575">
    <property type="term" value="C:DNA polymerase complex"/>
    <property type="evidence" value="ECO:0007669"/>
    <property type="project" value="UniProtKB-ARBA"/>
</dbReference>